<keyword evidence="4" id="KW-1185">Reference proteome</keyword>
<dbReference type="SUPFAM" id="SSF52540">
    <property type="entry name" value="P-loop containing nucleoside triphosphate hydrolases"/>
    <property type="match status" value="1"/>
</dbReference>
<dbReference type="CDD" id="cd00009">
    <property type="entry name" value="AAA"/>
    <property type="match status" value="1"/>
</dbReference>
<dbReference type="InterPro" id="IPR011703">
    <property type="entry name" value="ATPase_AAA-3"/>
</dbReference>
<protein>
    <submittedName>
        <fullName evidence="3">Magnesium chelatase</fullName>
    </submittedName>
</protein>
<dbReference type="Pfam" id="PF07726">
    <property type="entry name" value="AAA_3"/>
    <property type="match status" value="1"/>
</dbReference>
<evidence type="ECO:0000259" key="2">
    <source>
        <dbReference type="Pfam" id="PF17863"/>
    </source>
</evidence>
<dbReference type="PANTHER" id="PTHR42759:SF5">
    <property type="entry name" value="METHANOL DEHYDROGENASE REGULATOR"/>
    <property type="match status" value="1"/>
</dbReference>
<dbReference type="Gene3D" id="1.10.8.80">
    <property type="entry name" value="Magnesium chelatase subunit I, C-Terminal domain"/>
    <property type="match status" value="1"/>
</dbReference>
<reference evidence="4" key="1">
    <citation type="journal article" date="2019" name="Int. J. Syst. Evol. Microbiol.">
        <title>The Global Catalogue of Microorganisms (GCM) 10K type strain sequencing project: providing services to taxonomists for standard genome sequencing and annotation.</title>
        <authorList>
            <consortium name="The Broad Institute Genomics Platform"/>
            <consortium name="The Broad Institute Genome Sequencing Center for Infectious Disease"/>
            <person name="Wu L."/>
            <person name="Ma J."/>
        </authorList>
    </citation>
    <scope>NUCLEOTIDE SEQUENCE [LARGE SCALE GENOMIC DNA]</scope>
    <source>
        <strain evidence="4">CGMCC 1.12769</strain>
    </source>
</reference>
<comment type="caution">
    <text evidence="3">The sequence shown here is derived from an EMBL/GenBank/DDBJ whole genome shotgun (WGS) entry which is preliminary data.</text>
</comment>
<dbReference type="Gene3D" id="3.40.50.300">
    <property type="entry name" value="P-loop containing nucleotide triphosphate hydrolases"/>
    <property type="match status" value="1"/>
</dbReference>
<dbReference type="PIRSF" id="PIRSF002849">
    <property type="entry name" value="AAA_ATPase_chaperone_MoxR_prd"/>
    <property type="match status" value="1"/>
</dbReference>
<accession>A0ABQ1YJB2</accession>
<evidence type="ECO:0000313" key="4">
    <source>
        <dbReference type="Proteomes" id="UP000659344"/>
    </source>
</evidence>
<gene>
    <name evidence="3" type="ORF">GCM10008013_30030</name>
</gene>
<dbReference type="Proteomes" id="UP000659344">
    <property type="component" value="Unassembled WGS sequence"/>
</dbReference>
<dbReference type="InterPro" id="IPR050764">
    <property type="entry name" value="CbbQ/NirQ/NorQ/GpvN"/>
</dbReference>
<name>A0ABQ1YJB2_9BACL</name>
<dbReference type="PANTHER" id="PTHR42759">
    <property type="entry name" value="MOXR FAMILY PROTEIN"/>
    <property type="match status" value="1"/>
</dbReference>
<proteinExistence type="predicted"/>
<sequence length="337" mass="37405">MNGAQILYVTFLLSGGEYDVPVNEQSLRTMSAVKSNLESCILGKSFEINLLLTALLAGGHVLIEDVPGTGKTQLIKAMARSMSGEYRRIQCNPDILPSDITGVSVFHPHEERFVFRPGPVMTNILLADEINRATTKTQSALLEVMEERNVTADGFTHELPHPFMLCATQNPIDFEGTYILPEAQLDRFMMKIAIGYPDAATEKNMLHSHSLGQPVDQLQPVATMEEIAAIQLQIREVHMTEALTDYLLFIVRRTREHEAVLLGASPRASIAFTLAVKAYAFLQGRDYVLPDDIKILAPYVLGHRILLRPETRVDNMNSGVVLQRILQQASVPVSVGR</sequence>
<organism evidence="3 4">
    <name type="scientific">Paenibacillus segetis</name>
    <dbReference type="NCBI Taxonomy" id="1325360"/>
    <lineage>
        <taxon>Bacteria</taxon>
        <taxon>Bacillati</taxon>
        <taxon>Bacillota</taxon>
        <taxon>Bacilli</taxon>
        <taxon>Bacillales</taxon>
        <taxon>Paenibacillaceae</taxon>
        <taxon>Paenibacillus</taxon>
    </lineage>
</organism>
<dbReference type="EMBL" id="BMFT01000001">
    <property type="protein sequence ID" value="GGH28152.1"/>
    <property type="molecule type" value="Genomic_DNA"/>
</dbReference>
<dbReference type="InterPro" id="IPR027417">
    <property type="entry name" value="P-loop_NTPase"/>
</dbReference>
<dbReference type="Pfam" id="PF17863">
    <property type="entry name" value="AAA_lid_2"/>
    <property type="match status" value="1"/>
</dbReference>
<dbReference type="InterPro" id="IPR041628">
    <property type="entry name" value="ChlI/MoxR_AAA_lid"/>
</dbReference>
<feature type="domain" description="ChlI/MoxR AAA lid" evidence="2">
    <location>
        <begin position="252"/>
        <end position="313"/>
    </location>
</feature>
<evidence type="ECO:0000313" key="3">
    <source>
        <dbReference type="EMBL" id="GGH28152.1"/>
    </source>
</evidence>
<feature type="domain" description="ATPase AAA-3" evidence="1">
    <location>
        <begin position="60"/>
        <end position="190"/>
    </location>
</feature>
<evidence type="ECO:0000259" key="1">
    <source>
        <dbReference type="Pfam" id="PF07726"/>
    </source>
</evidence>